<evidence type="ECO:0000313" key="3">
    <source>
        <dbReference type="Proteomes" id="UP000077202"/>
    </source>
</evidence>
<accession>A0A176WEC7</accession>
<feature type="compositionally biased region" description="Basic and acidic residues" evidence="1">
    <location>
        <begin position="82"/>
        <end position="95"/>
    </location>
</feature>
<comment type="caution">
    <text evidence="2">The sequence shown here is derived from an EMBL/GenBank/DDBJ whole genome shotgun (WGS) entry which is preliminary data.</text>
</comment>
<gene>
    <name evidence="2" type="ORF">AXG93_1962s1310</name>
</gene>
<feature type="compositionally biased region" description="Basic and acidic residues" evidence="1">
    <location>
        <begin position="1"/>
        <end position="10"/>
    </location>
</feature>
<proteinExistence type="predicted"/>
<sequence>MASRGLDPRSRAVVSSKRSMADGRGTVGLGNCGARRKDDRDDDDASVTRRQLERFLADRVESPGESWRGESSDVASDLPSESDYHHASSQHDEPGQRGLELVNPFQVETPKWS</sequence>
<name>A0A176WEC7_MARPO</name>
<dbReference type="AlphaFoldDB" id="A0A176WEC7"/>
<evidence type="ECO:0000313" key="2">
    <source>
        <dbReference type="EMBL" id="OAE31274.1"/>
    </source>
</evidence>
<reference evidence="2" key="1">
    <citation type="submission" date="2016-03" db="EMBL/GenBank/DDBJ databases">
        <title>Mechanisms controlling the formation of the plant cell surface in tip-growing cells are functionally conserved among land plants.</title>
        <authorList>
            <person name="Honkanen S."/>
            <person name="Jones V.A."/>
            <person name="Morieri G."/>
            <person name="Champion C."/>
            <person name="Hetherington A.J."/>
            <person name="Kelly S."/>
            <person name="Saint-Marcoux D."/>
            <person name="Proust H."/>
            <person name="Prescott H."/>
            <person name="Dolan L."/>
        </authorList>
    </citation>
    <scope>NUCLEOTIDE SEQUENCE [LARGE SCALE GENOMIC DNA]</scope>
    <source>
        <tissue evidence="2">Whole gametophyte</tissue>
    </source>
</reference>
<protein>
    <submittedName>
        <fullName evidence="2">Uncharacterized protein</fullName>
    </submittedName>
</protein>
<dbReference type="EMBL" id="LVLJ01001129">
    <property type="protein sequence ID" value="OAE31274.1"/>
    <property type="molecule type" value="Genomic_DNA"/>
</dbReference>
<keyword evidence="3" id="KW-1185">Reference proteome</keyword>
<evidence type="ECO:0000256" key="1">
    <source>
        <dbReference type="SAM" id="MobiDB-lite"/>
    </source>
</evidence>
<dbReference type="Proteomes" id="UP000077202">
    <property type="component" value="Unassembled WGS sequence"/>
</dbReference>
<feature type="compositionally biased region" description="Basic and acidic residues" evidence="1">
    <location>
        <begin position="46"/>
        <end position="71"/>
    </location>
</feature>
<feature type="region of interest" description="Disordered" evidence="1">
    <location>
        <begin position="1"/>
        <end position="113"/>
    </location>
</feature>
<organism evidence="2 3">
    <name type="scientific">Marchantia polymorpha subsp. ruderalis</name>
    <dbReference type="NCBI Taxonomy" id="1480154"/>
    <lineage>
        <taxon>Eukaryota</taxon>
        <taxon>Viridiplantae</taxon>
        <taxon>Streptophyta</taxon>
        <taxon>Embryophyta</taxon>
        <taxon>Marchantiophyta</taxon>
        <taxon>Marchantiopsida</taxon>
        <taxon>Marchantiidae</taxon>
        <taxon>Marchantiales</taxon>
        <taxon>Marchantiaceae</taxon>
        <taxon>Marchantia</taxon>
    </lineage>
</organism>